<dbReference type="EMBL" id="AM406671">
    <property type="protein sequence ID" value="CAL97942.1"/>
    <property type="molecule type" value="Genomic_DNA"/>
</dbReference>
<dbReference type="SMR" id="A2RKX6"/>
<dbReference type="InterPro" id="IPR051324">
    <property type="entry name" value="Stress/Tellurium_Resist"/>
</dbReference>
<reference evidence="3 4" key="3">
    <citation type="journal article" date="2007" name="J. Bacteriol.">
        <title>The complete genome sequence of the lactic acid bacterial paradigm Lactococcus lactis subsp. cremoris MG1363.</title>
        <authorList>
            <person name="Wegmann U."/>
            <person name="O'Connell-Motherway M."/>
            <person name="Zomer A."/>
            <person name="Buist G."/>
            <person name="Shearman C."/>
            <person name="Canchaya C."/>
            <person name="Ventura M."/>
            <person name="Goesmann A."/>
            <person name="Gasson M.J."/>
            <person name="Kuipers O.P."/>
            <person name="van Sinderen D."/>
            <person name="Kok J."/>
        </authorList>
    </citation>
    <scope>NUCLEOTIDE SEQUENCE [LARGE SCALE GENOMIC DNA]</scope>
    <source>
        <strain evidence="3 4">MG1363</strain>
    </source>
</reference>
<dbReference type="KEGG" id="llm:llmg_1352"/>
<keyword evidence="2" id="KW-0614">Plasmid</keyword>
<evidence type="ECO:0000313" key="3">
    <source>
        <dbReference type="EMBL" id="CAL97942.1"/>
    </source>
</evidence>
<dbReference type="Proteomes" id="UP000000364">
    <property type="component" value="Chromosome"/>
</dbReference>
<feature type="domain" description="TerD" evidence="1">
    <location>
        <begin position="1"/>
        <end position="50"/>
    </location>
</feature>
<dbReference type="eggNOG" id="COG2310">
    <property type="taxonomic scope" value="Bacteria"/>
</dbReference>
<accession>A2RKX6</accession>
<proteinExistence type="predicted"/>
<organism evidence="3 4">
    <name type="scientific">Lactococcus lactis subsp. cremoris (strain MG1363)</name>
    <dbReference type="NCBI Taxonomy" id="416870"/>
    <lineage>
        <taxon>Bacteria</taxon>
        <taxon>Bacillati</taxon>
        <taxon>Bacillota</taxon>
        <taxon>Bacilli</taxon>
        <taxon>Lactobacillales</taxon>
        <taxon>Streptococcaceae</taxon>
        <taxon>Lactococcus</taxon>
        <taxon>Lactococcus cremoris subsp. cremoris</taxon>
    </lineage>
</organism>
<dbReference type="InterPro" id="IPR003325">
    <property type="entry name" value="TerD"/>
</dbReference>
<dbReference type="PANTHER" id="PTHR32097">
    <property type="entry name" value="CAMP-BINDING PROTEIN 1-RELATED"/>
    <property type="match status" value="1"/>
</dbReference>
<geneLocation type="plasmid" evidence="2">
    <name>pFI430</name>
</geneLocation>
<evidence type="ECO:0000313" key="2">
    <source>
        <dbReference type="EMBL" id="AAY64130.1"/>
    </source>
</evidence>
<name>A2RKX6_LACLM</name>
<dbReference type="STRING" id="416870.llmg_1352"/>
<feature type="domain" description="TerD" evidence="1">
    <location>
        <begin position="75"/>
        <end position="207"/>
    </location>
</feature>
<dbReference type="Pfam" id="PF02342">
    <property type="entry name" value="TerD"/>
    <property type="match status" value="2"/>
</dbReference>
<dbReference type="HOGENOM" id="CLU_055120_2_0_9"/>
<reference evidence="2" key="1">
    <citation type="journal article" date="1995" name="Int. Dairy J.">
        <title>Characterization and exploitation of conjugation in Lactococcus lactis.</title>
        <authorList>
            <person name="Gasson M."/>
            <person name="Godon J.-J."/>
            <person name="Chris P."/>
            <person name="Eaton T."/>
            <person name="Jury K."/>
            <person name="Shearman C."/>
        </authorList>
    </citation>
    <scope>NUCLEOTIDE SEQUENCE</scope>
    <source>
        <strain evidence="2">MG1363</strain>
        <plasmid evidence="2">pFI430</plasmid>
    </source>
</reference>
<dbReference type="EMBL" id="DQ011112">
    <property type="protein sequence ID" value="AAY64130.1"/>
    <property type="molecule type" value="Genomic_DNA"/>
</dbReference>
<dbReference type="PANTHER" id="PTHR32097:SF17">
    <property type="entry name" value="CAMP-BINDING PROTEIN 1-RELATED"/>
    <property type="match status" value="1"/>
</dbReference>
<dbReference type="Gene3D" id="2.60.60.30">
    <property type="entry name" value="sav2460 like domains"/>
    <property type="match status" value="1"/>
</dbReference>
<dbReference type="OrthoDB" id="4123258at2"/>
<reference evidence="2" key="2">
    <citation type="submission" date="2005-04" db="EMBL/GenBank/DDBJ databases">
        <title>The complete DNA sequence of the lactococcal sexfactor.</title>
        <authorList>
            <person name="Shearman C."/>
            <person name="Wegmann U."/>
            <person name="Godon J.-J."/>
            <person name="Jury K."/>
            <person name="Pillidge C."/>
            <person name="Gasson M."/>
        </authorList>
    </citation>
    <scope>NUCLEOTIDE SEQUENCE</scope>
    <source>
        <strain evidence="2">MG1363</strain>
        <plasmid evidence="2">pFI430</plasmid>
    </source>
</reference>
<dbReference type="CDD" id="cd06974">
    <property type="entry name" value="TerD_like"/>
    <property type="match status" value="1"/>
</dbReference>
<protein>
    <submittedName>
        <fullName evidence="3">Putative tellurium resistance protein</fullName>
    </submittedName>
    <submittedName>
        <fullName evidence="2">TelA</fullName>
    </submittedName>
</protein>
<gene>
    <name evidence="3" type="primary">telA</name>
    <name evidence="3" type="ordered locus">llmg_1352</name>
</gene>
<dbReference type="AlphaFoldDB" id="A2RKX6"/>
<evidence type="ECO:0000313" key="4">
    <source>
        <dbReference type="Proteomes" id="UP000000364"/>
    </source>
</evidence>
<dbReference type="RefSeq" id="WP_011835223.1">
    <property type="nucleotide sequence ID" value="NC_009004.1"/>
</dbReference>
<evidence type="ECO:0000259" key="1">
    <source>
        <dbReference type="Pfam" id="PF02342"/>
    </source>
</evidence>
<sequence>MAINLEKGQKINLTKEHPTMGKVTVGLGWDMAKSGQSIDVDASILMIKSGTSREDQIIKKGLFGLGKREEIHHIAPEHETIYYRKKTSNDKAIHHTGDNLTGEGDGDDEQLLVDLKKVSSRFDQLAVVINIFNAQSKAQSFGQIKNAYVHIVDEAGKELVRFNLTESYGQATGIIVGEFTRVSDTWEFKAIGKGLQVRNIDEFYNEY</sequence>